<dbReference type="OrthoDB" id="3182339at2759"/>
<name>T5AJ72_OPHSC</name>
<reference evidence="2 3" key="1">
    <citation type="journal article" date="2013" name="Chin. Sci. Bull.">
        <title>Genome survey uncovers the secrets of sex and lifestyle in caterpillar fungus.</title>
        <authorList>
            <person name="Hu X."/>
            <person name="Zhang Y."/>
            <person name="Xiao G."/>
            <person name="Zheng P."/>
            <person name="Xia Y."/>
            <person name="Zhang X."/>
            <person name="St Leger R.J."/>
            <person name="Liu X."/>
            <person name="Wang C."/>
        </authorList>
    </citation>
    <scope>NUCLEOTIDE SEQUENCE [LARGE SCALE GENOMIC DNA]</scope>
    <source>
        <strain evidence="3">Co18 / CGMCC 3.14243</strain>
        <tissue evidence="2">Fruit-body</tissue>
    </source>
</reference>
<dbReference type="HOGENOM" id="CLU_000211_0_0_1"/>
<dbReference type="eggNOG" id="ENOG502QUFK">
    <property type="taxonomic scope" value="Eukaryota"/>
</dbReference>
<evidence type="ECO:0000313" key="3">
    <source>
        <dbReference type="Proteomes" id="UP000019374"/>
    </source>
</evidence>
<dbReference type="InterPro" id="IPR046541">
    <property type="entry name" value="DUF6606"/>
</dbReference>
<sequence length="831" mass="93445">MAPPSRAHLESIIYDVFLPTKLPSRSRGQNHENDLVSSVISSLRQFCSYLHRGDGRDMVLVATQMIDNFTKARNKFGGIHQERLEELLLELASDSSFILPLHVKAQNAAIIIRGTVFEVFELTPPNRTVMETVGRVRRSFPSLSVTVTPEVFASSDFQKSTAATISKMSDQFVPEITSGHPDDETTNPILVTDLLFSFLLSNGRSTAGAVIWKNTRDEISVSNSKSRPWKRSSVWLLLRVALHSTMSTAHEGAQSDQVYKKWMVFHMAQLLGAATAARLQTDVIACMSAKLARRLVKLGLTEHETWVTRVSEHMTSATELLEARWRDTIEAHTQLLGFTRLAAPGVEDDTRFHLPELDSFLRSIADRQHADTRTLFRPKSQMLLFSAGQLPAIESIKGGTYQVQNLYAFEEWVSENLDTWTQQNAKDPQACSRLEHAIQSYHQVARTTYKGSPDTTSAMLLTLLELWISCDRIAVAIHPLLSQYDHEIPIDSFQSLLLRFKGDMERLFRAERYLKSRSNSVTRRTERSAVFGFGADRCFSAEFAADSTEHQDILTRIGEQAEEAKKRKFEELEVLRSEYNTHMELYVTTPCAQSLPDGHWGSDPRHSQSCVRCQAKAAADSLAIEVYEWPLPMIKAERLSVVFELAVPPAFRAWRDASIFLVSDVLGHKPRRPADVRPQCMLERFEGLYEHYRRESTDQRVKVASETMPSKASRQPIQIGSEMHDGVCVASDMHWRLVDSSATAFLGQFTATAEVSKACTVQLASSTSLQPFLSRSVLNGHGQRPNAVIAQQSACPENMSIGEYKALCALPYSYHTQWMNVLVQLAMPSVD</sequence>
<dbReference type="Pfam" id="PF20255">
    <property type="entry name" value="DUF6606"/>
    <property type="match status" value="1"/>
</dbReference>
<evidence type="ECO:0000313" key="2">
    <source>
        <dbReference type="EMBL" id="EQL02461.1"/>
    </source>
</evidence>
<evidence type="ECO:0000259" key="1">
    <source>
        <dbReference type="Pfam" id="PF20255"/>
    </source>
</evidence>
<dbReference type="AlphaFoldDB" id="T5AJ72"/>
<feature type="domain" description="DUF6606" evidence="1">
    <location>
        <begin position="12"/>
        <end position="271"/>
    </location>
</feature>
<accession>T5AJ72</accession>
<dbReference type="EMBL" id="KE652307">
    <property type="protein sequence ID" value="EQL02461.1"/>
    <property type="molecule type" value="Genomic_DNA"/>
</dbReference>
<organism evidence="2 3">
    <name type="scientific">Ophiocordyceps sinensis (strain Co18 / CGMCC 3.14243)</name>
    <name type="common">Yarsagumba caterpillar fungus</name>
    <name type="synonym">Hirsutella sinensis</name>
    <dbReference type="NCBI Taxonomy" id="911162"/>
    <lineage>
        <taxon>Eukaryota</taxon>
        <taxon>Fungi</taxon>
        <taxon>Dikarya</taxon>
        <taxon>Ascomycota</taxon>
        <taxon>Pezizomycotina</taxon>
        <taxon>Sordariomycetes</taxon>
        <taxon>Hypocreomycetidae</taxon>
        <taxon>Hypocreales</taxon>
        <taxon>Ophiocordycipitaceae</taxon>
        <taxon>Ophiocordyceps</taxon>
    </lineage>
</organism>
<protein>
    <recommendedName>
        <fullName evidence="1">DUF6606 domain-containing protein</fullName>
    </recommendedName>
</protein>
<gene>
    <name evidence="2" type="ORF">OCS_01830</name>
</gene>
<dbReference type="Proteomes" id="UP000019374">
    <property type="component" value="Unassembled WGS sequence"/>
</dbReference>
<proteinExistence type="predicted"/>